<dbReference type="EMBL" id="LT607753">
    <property type="protein sequence ID" value="SCG39991.1"/>
    <property type="molecule type" value="Genomic_DNA"/>
</dbReference>
<keyword evidence="5" id="KW-1185">Reference proteome</keyword>
<feature type="region of interest" description="Disordered" evidence="1">
    <location>
        <begin position="467"/>
        <end position="508"/>
    </location>
</feature>
<reference evidence="5" key="1">
    <citation type="submission" date="2016-06" db="EMBL/GenBank/DDBJ databases">
        <authorList>
            <person name="Varghese N."/>
            <person name="Submissions Spin"/>
        </authorList>
    </citation>
    <scope>NUCLEOTIDE SEQUENCE [LARGE SCALE GENOMIC DNA]</scope>
    <source>
        <strain evidence="5">DSM 45161</strain>
    </source>
</reference>
<protein>
    <submittedName>
        <fullName evidence="4">Deoxyribonuclease NucA/NucB</fullName>
    </submittedName>
</protein>
<dbReference type="InterPro" id="IPR013783">
    <property type="entry name" value="Ig-like_fold"/>
</dbReference>
<dbReference type="RefSeq" id="WP_088974609.1">
    <property type="nucleotide sequence ID" value="NZ_LT607753.1"/>
</dbReference>
<dbReference type="Pfam" id="PF18911">
    <property type="entry name" value="PKD_4"/>
    <property type="match status" value="1"/>
</dbReference>
<feature type="compositionally biased region" description="Basic and acidic residues" evidence="1">
    <location>
        <begin position="79"/>
        <end position="91"/>
    </location>
</feature>
<dbReference type="OrthoDB" id="2751008at2"/>
<name>A0A1C5H3H9_9ACTN</name>
<feature type="domain" description="PKD" evidence="3">
    <location>
        <begin position="651"/>
        <end position="700"/>
    </location>
</feature>
<dbReference type="SUPFAM" id="SSF49299">
    <property type="entry name" value="PKD domain"/>
    <property type="match status" value="1"/>
</dbReference>
<dbReference type="InterPro" id="IPR035986">
    <property type="entry name" value="PKD_dom_sf"/>
</dbReference>
<dbReference type="AlphaFoldDB" id="A0A1C5H3H9"/>
<dbReference type="Proteomes" id="UP000198215">
    <property type="component" value="Chromosome I"/>
</dbReference>
<dbReference type="CDD" id="cd00146">
    <property type="entry name" value="PKD"/>
    <property type="match status" value="1"/>
</dbReference>
<feature type="chain" id="PRO_5008717294" evidence="2">
    <location>
        <begin position="31"/>
        <end position="854"/>
    </location>
</feature>
<sequence length="854" mass="90234">MTRGRSARRLLATTATGALLAMGLTGPAQAVPEPAPRGAPPAAATADGLLSYVGKPVQDATGRFVLPQGTRSSTASATDARRTAERLDQHSFNDPLNSLAATDPRRPPVQPGGPEVEDCLNSDGARSAFGRVYNRFMWCQRWTLSAVRGSAQVPGGIKLATMDMDFSAVAYGRDDGNRGVTVFFRGDSLALWPANGYIRADAKLYQRIDCEGESGCGTSDAYVMRPLSQWMNTWHSWTIDSDRSRSTAADLVLRHKWSFEGYLVDSFNVRLPGSESEKRTIRCDSATIFGSKRRGACIFDDVTPHLQYSVKDPKVDEVAEHIRCAQEAPYCATWPAKDTAKLIPGKFVEGQRNDLLALHRVRSAKTNSPIADANRRVVRAACAKLPTHVYDTSKGQECDEYPFASTKEGAACCDPPAFDWDYSILGVSGADNNCAGQGLKAYYRSDRILYHQDGFFVRITDTPVAGPATCDVTPGDPETDDDVDPDGGGPIPVDHAPTANAGPDVSGDEGRPVVLRGSASDPELGTPNVAWGYRPVSGVDPGASCSFGDGAAATTTVSCTDDGVWEVTIHANDGVNPGVSDSALVTLHNVAPGFGPGAAPARTAVAPGPPPGPGLSSPQPWQVFRAGTAVPLVAAFTEPAENDTHTCVTNWDDGSTTSYPAVDLACQGSHTFAHPGMYTIRTTVTDDDGGSAGAEVLVIVYDPDAGFATAGGHLASPAGAITGAPTATGQGHFQFNPKYLPHDEGPAPGNGKVRFDVKGTSFRLADESLEWLVVTPDDRIAVKGTATVDGRSGYGFVAYGHDADPDGFRLVAWPLSAGAYPQDTLSYDNRPGADYDVDVADPQAVDSGSIQAHH</sequence>
<evidence type="ECO:0000256" key="1">
    <source>
        <dbReference type="SAM" id="MobiDB-lite"/>
    </source>
</evidence>
<evidence type="ECO:0000313" key="5">
    <source>
        <dbReference type="Proteomes" id="UP000198215"/>
    </source>
</evidence>
<feature type="region of interest" description="Disordered" evidence="1">
    <location>
        <begin position="67"/>
        <end position="119"/>
    </location>
</feature>
<accession>A0A1C5H3H9</accession>
<gene>
    <name evidence="4" type="ORF">GA0070614_0696</name>
</gene>
<evidence type="ECO:0000259" key="3">
    <source>
        <dbReference type="PROSITE" id="PS50093"/>
    </source>
</evidence>
<dbReference type="PROSITE" id="PS50093">
    <property type="entry name" value="PKD"/>
    <property type="match status" value="1"/>
</dbReference>
<keyword evidence="2" id="KW-0732">Signal</keyword>
<dbReference type="InterPro" id="IPR006311">
    <property type="entry name" value="TAT_signal"/>
</dbReference>
<feature type="signal peptide" evidence="2">
    <location>
        <begin position="1"/>
        <end position="30"/>
    </location>
</feature>
<evidence type="ECO:0000313" key="4">
    <source>
        <dbReference type="EMBL" id="SCG39991.1"/>
    </source>
</evidence>
<dbReference type="Pfam" id="PF14040">
    <property type="entry name" value="DNase_NucA_NucB"/>
    <property type="match status" value="1"/>
</dbReference>
<organism evidence="4 5">
    <name type="scientific">Micromonospora coxensis</name>
    <dbReference type="NCBI Taxonomy" id="356852"/>
    <lineage>
        <taxon>Bacteria</taxon>
        <taxon>Bacillati</taxon>
        <taxon>Actinomycetota</taxon>
        <taxon>Actinomycetes</taxon>
        <taxon>Micromonosporales</taxon>
        <taxon>Micromonosporaceae</taxon>
        <taxon>Micromonospora</taxon>
    </lineage>
</organism>
<dbReference type="Gene3D" id="2.60.40.10">
    <property type="entry name" value="Immunoglobulins"/>
    <property type="match status" value="2"/>
</dbReference>
<dbReference type="PROSITE" id="PS51318">
    <property type="entry name" value="TAT"/>
    <property type="match status" value="1"/>
</dbReference>
<proteinExistence type="predicted"/>
<evidence type="ECO:0000256" key="2">
    <source>
        <dbReference type="SAM" id="SignalP"/>
    </source>
</evidence>
<dbReference type="GO" id="GO:0005975">
    <property type="term" value="P:carbohydrate metabolic process"/>
    <property type="evidence" value="ECO:0007669"/>
    <property type="project" value="UniProtKB-ARBA"/>
</dbReference>
<dbReference type="InterPro" id="IPR029476">
    <property type="entry name" value="DNase_NucA_NucB"/>
</dbReference>
<dbReference type="InterPro" id="IPR000601">
    <property type="entry name" value="PKD_dom"/>
</dbReference>